<comment type="caution">
    <text evidence="1">The sequence shown here is derived from an EMBL/GenBank/DDBJ whole genome shotgun (WGS) entry which is preliminary data.</text>
</comment>
<accession>A0ABW6P5R9</accession>
<dbReference type="RefSeq" id="WP_387395986.1">
    <property type="nucleotide sequence ID" value="NZ_JBIAMT010000003.1"/>
</dbReference>
<name>A0ABW6P5R9_9NOCA</name>
<dbReference type="Proteomes" id="UP001601442">
    <property type="component" value="Unassembled WGS sequence"/>
</dbReference>
<sequence length="46" mass="5377">MASVNKYDAVRAAIANSNMEWQRCNCDLDRFFEELEARGYFVEEIA</sequence>
<proteinExistence type="predicted"/>
<evidence type="ECO:0000313" key="2">
    <source>
        <dbReference type="Proteomes" id="UP001601442"/>
    </source>
</evidence>
<evidence type="ECO:0000313" key="1">
    <source>
        <dbReference type="EMBL" id="MFF0498497.1"/>
    </source>
</evidence>
<gene>
    <name evidence="1" type="ORF">ACFYU5_18980</name>
</gene>
<keyword evidence="2" id="KW-1185">Reference proteome</keyword>
<reference evidence="1 2" key="1">
    <citation type="submission" date="2024-10" db="EMBL/GenBank/DDBJ databases">
        <title>The Natural Products Discovery Center: Release of the First 8490 Sequenced Strains for Exploring Actinobacteria Biosynthetic Diversity.</title>
        <authorList>
            <person name="Kalkreuter E."/>
            <person name="Kautsar S.A."/>
            <person name="Yang D."/>
            <person name="Bader C.D."/>
            <person name="Teijaro C.N."/>
            <person name="Fluegel L."/>
            <person name="Davis C.M."/>
            <person name="Simpson J.R."/>
            <person name="Lauterbach L."/>
            <person name="Steele A.D."/>
            <person name="Gui C."/>
            <person name="Meng S."/>
            <person name="Li G."/>
            <person name="Viehrig K."/>
            <person name="Ye F."/>
            <person name="Su P."/>
            <person name="Kiefer A.F."/>
            <person name="Nichols A."/>
            <person name="Cepeda A.J."/>
            <person name="Yan W."/>
            <person name="Fan B."/>
            <person name="Jiang Y."/>
            <person name="Adhikari A."/>
            <person name="Zheng C.-J."/>
            <person name="Schuster L."/>
            <person name="Cowan T.M."/>
            <person name="Smanski M.J."/>
            <person name="Chevrette M.G."/>
            <person name="De Carvalho L.P.S."/>
            <person name="Shen B."/>
        </authorList>
    </citation>
    <scope>NUCLEOTIDE SEQUENCE [LARGE SCALE GENOMIC DNA]</scope>
    <source>
        <strain evidence="1 2">NPDC004119</strain>
    </source>
</reference>
<dbReference type="EMBL" id="JBIAMT010000003">
    <property type="protein sequence ID" value="MFF0498497.1"/>
    <property type="molecule type" value="Genomic_DNA"/>
</dbReference>
<organism evidence="1 2">
    <name type="scientific">Nocardia aobensis</name>
    <dbReference type="NCBI Taxonomy" id="257277"/>
    <lineage>
        <taxon>Bacteria</taxon>
        <taxon>Bacillati</taxon>
        <taxon>Actinomycetota</taxon>
        <taxon>Actinomycetes</taxon>
        <taxon>Mycobacteriales</taxon>
        <taxon>Nocardiaceae</taxon>
        <taxon>Nocardia</taxon>
    </lineage>
</organism>
<protein>
    <submittedName>
        <fullName evidence="1">Uncharacterized protein</fullName>
    </submittedName>
</protein>